<comment type="caution">
    <text evidence="3">The sequence shown here is derived from an EMBL/GenBank/DDBJ whole genome shotgun (WGS) entry which is preliminary data.</text>
</comment>
<dbReference type="Pfam" id="PF20178">
    <property type="entry name" value="ToxA_N"/>
    <property type="match status" value="1"/>
</dbReference>
<proteinExistence type="predicted"/>
<organism evidence="3 4">
    <name type="scientific">Pseudomonas psychrophila</name>
    <dbReference type="NCBI Taxonomy" id="122355"/>
    <lineage>
        <taxon>Bacteria</taxon>
        <taxon>Pseudomonadati</taxon>
        <taxon>Pseudomonadota</taxon>
        <taxon>Gammaproteobacteria</taxon>
        <taxon>Pseudomonadales</taxon>
        <taxon>Pseudomonadaceae</taxon>
        <taxon>Pseudomonas</taxon>
    </lineage>
</organism>
<evidence type="ECO:0000313" key="4">
    <source>
        <dbReference type="Proteomes" id="UP000658390"/>
    </source>
</evidence>
<sequence>MPTVPALRLAPAENAVRAQFAHPPALEASARHMLAEAIAQRYPSLQIDLERTRLAVPRPGGGWTLEPLMPKVLDYLGSAAQLDLSPVNTQPFYLTDNAPEWLKPEDGELDMQVIETLIKELSWRLPIGLQDALNTYWTQNADTGISRWQWLSDVLKDTLTIGSLQQTDLTPSALAALNQVITTPDHEERVRLFAENAVRAYWLQATLLTAGVVHSGLSSRIVLATRDQVLLCRPDGKTLPYKNLGALSRAWARQISRAFTVKEIRFKHFELEGNVFDAGAAAILNRQLERTGALKLPAHIGWQALETVYQAITDTSQFFVGSTQTDLHSLQTLHRHLPTWLSNAGAGDKARYRQYSLALSTAKKIGKGQTYLSGINDIHGYAVDALQRQMRIDQQRFEPGVPVQASEDLFNPDAIELTFLTAAGLPGAAGIVEPVTMSLTELALKNLFGRPTGRLSLRHRQGLELPAWLTRDYITQRGGLIEKVDIGKMYPRHLEDRLLSNTTEAQTREKLFAVHLSGQLALEALELSLKQENGMTALGARYVAAVLQTSVDAQKVEGTAVVIRHLALVRHPQALPDRASNMFIIEPADAERGPHVLYRPFYSPSLLEFTTRTALLDAIAEPSPLQSSVLTWLSDLARPIYDNGGFKEPHYVRFGLGSDFAPIQTPAPAQLAINASSDELLQYLHNGRLMQFLYGSNARALVEQANIDSVSNQESRWRVLIEGGGLVFNALLLLPGGPPAVMLTAGLMSLASLASKDIPALTSSDPATRELAAADVLFNLCLLLLHQSLTVVQPLAPLPEGLMAQVLRPRAPIRIREVWPEPSPPNVVTGIAALPGEYPDADSTVLDFSFANAHDRLTPSQRKQLGTFEVLQPAILPPPQASGPSKGLYRIGQTWHALIEQGLYPVDVAPPGVAVIVSATDINHHGPGLKSDSHGNWSLDLRLRLLGGMPPKRIAALQQHKAQRIRELEAQMSDFFPREAPLQKTVEITHAALKRAMAEPRFSAEQVAAFRDRLGTALHAELNEYQALLATAPERIELKIPFHETIMVSMLEKAFYNRSISLSISASEQAAQIAKWPQFTTPGPDLEAAAVEDPQGFIASIREQIALNEHTIERIEQRDGYLNQLFSLGDAGVATATELVRGLPVGGHTSLTLKGFQLDCLKLASSRLAAGSLIEDSLDNAIDPLKEHIYTHNQLNTLEFEASKRLEILGSLAEQYGQALDTVQGIGLLYADELQPEYFNQLHTLLTDLYQEATKQLATEIRPPAKPSGKSPRKRMPSAAGMRPKKMISVRGKGKLIGELRPADSEWQNEVIEVRSDYDRQLLSTYLQHGDEWVQIKTERPSPPASTRALNVIKGDARKLLATFAGYLDKARQYKTLSRHPQEVEELLTYQARKLDNLATELHLSLQTLPPASRLADDQTLMDTLRRAARQMIDEGRAMRIQLSLQLPPTHGNLHYLIDQERVQIAALGRRIQLTGERRDFIQEYAINDRKGYPLWYAHFHYAEADTAKQDYTVAHLKTKAQRTLSYWSQLANAKSGQAIVNVHRGQIGRSLAERWFLPVAQ</sequence>
<evidence type="ECO:0000313" key="3">
    <source>
        <dbReference type="EMBL" id="MBJ2257812.1"/>
    </source>
</evidence>
<dbReference type="Proteomes" id="UP000658390">
    <property type="component" value="Unassembled WGS sequence"/>
</dbReference>
<evidence type="ECO:0000259" key="2">
    <source>
        <dbReference type="Pfam" id="PF20178"/>
    </source>
</evidence>
<name>A0A8I1FNN4_9PSED</name>
<dbReference type="EMBL" id="JAEKCZ010000012">
    <property type="protein sequence ID" value="MBJ2257812.1"/>
    <property type="molecule type" value="Genomic_DNA"/>
</dbReference>
<protein>
    <recommendedName>
        <fullName evidence="2">Dermonecrotic toxin N-terminal domain-containing protein</fullName>
    </recommendedName>
</protein>
<feature type="domain" description="Dermonecrotic toxin N-terminal" evidence="2">
    <location>
        <begin position="432"/>
        <end position="621"/>
    </location>
</feature>
<reference evidence="3" key="1">
    <citation type="submission" date="2020-12" db="EMBL/GenBank/DDBJ databases">
        <title>Antibiotic resistance and phylogeny of Pseudomonas spp. isolated over three decades from chicken meat in the Norwegian food chain.</title>
        <authorList>
            <person name="Moen B."/>
        </authorList>
    </citation>
    <scope>NUCLEOTIDE SEQUENCE</scope>
    <source>
        <strain evidence="3">MF6762</strain>
    </source>
</reference>
<gene>
    <name evidence="3" type="ORF">JFT45_14955</name>
</gene>
<evidence type="ECO:0000256" key="1">
    <source>
        <dbReference type="SAM" id="MobiDB-lite"/>
    </source>
</evidence>
<dbReference type="InterPro" id="IPR046673">
    <property type="entry name" value="ToxA_N"/>
</dbReference>
<feature type="region of interest" description="Disordered" evidence="1">
    <location>
        <begin position="1260"/>
        <end position="1284"/>
    </location>
</feature>
<dbReference type="RefSeq" id="WP_198822331.1">
    <property type="nucleotide sequence ID" value="NZ_JAEKCZ010000012.1"/>
</dbReference>
<accession>A0A8I1FNN4</accession>